<evidence type="ECO:0000313" key="3">
    <source>
        <dbReference type="EMBL" id="TNN88580.1"/>
    </source>
</evidence>
<dbReference type="EMBL" id="SRLO01000005">
    <property type="protein sequence ID" value="TNN88580.1"/>
    <property type="molecule type" value="Genomic_DNA"/>
</dbReference>
<organism evidence="3 4">
    <name type="scientific">Liparis tanakae</name>
    <name type="common">Tanaka's snailfish</name>
    <dbReference type="NCBI Taxonomy" id="230148"/>
    <lineage>
        <taxon>Eukaryota</taxon>
        <taxon>Metazoa</taxon>
        <taxon>Chordata</taxon>
        <taxon>Craniata</taxon>
        <taxon>Vertebrata</taxon>
        <taxon>Euteleostomi</taxon>
        <taxon>Actinopterygii</taxon>
        <taxon>Neopterygii</taxon>
        <taxon>Teleostei</taxon>
        <taxon>Neoteleostei</taxon>
        <taxon>Acanthomorphata</taxon>
        <taxon>Eupercaria</taxon>
        <taxon>Perciformes</taxon>
        <taxon>Cottioidei</taxon>
        <taxon>Cottales</taxon>
        <taxon>Liparidae</taxon>
        <taxon>Liparis</taxon>
    </lineage>
</organism>
<dbReference type="InterPro" id="IPR000727">
    <property type="entry name" value="T_SNARE_dom"/>
</dbReference>
<gene>
    <name evidence="3" type="ORF">EYF80_001363</name>
</gene>
<sequence>MAEDSVEDCGVRDIMPQQKSNRIVTEPIEDYIQTTSSNVESANQELAKANQYQRFNMRTIAGQFLESFMTAVVSVSPPVLLLY</sequence>
<dbReference type="Pfam" id="PF05739">
    <property type="entry name" value="SNARE"/>
    <property type="match status" value="1"/>
</dbReference>
<name>A0A4Z2JEH3_9TELE</name>
<dbReference type="OrthoDB" id="75754at2759"/>
<proteinExistence type="predicted"/>
<protein>
    <recommendedName>
        <fullName evidence="2">t-SNARE coiled-coil homology domain-containing protein</fullName>
    </recommendedName>
</protein>
<dbReference type="Gene3D" id="1.20.5.110">
    <property type="match status" value="1"/>
</dbReference>
<accession>A0A4Z2JEH3</accession>
<evidence type="ECO:0000313" key="4">
    <source>
        <dbReference type="Proteomes" id="UP000314294"/>
    </source>
</evidence>
<dbReference type="AlphaFoldDB" id="A0A4Z2JEH3"/>
<comment type="caution">
    <text evidence="3">The sequence shown here is derived from an EMBL/GenBank/DDBJ whole genome shotgun (WGS) entry which is preliminary data.</text>
</comment>
<dbReference type="Proteomes" id="UP000314294">
    <property type="component" value="Unassembled WGS sequence"/>
</dbReference>
<keyword evidence="1" id="KW-0175">Coiled coil</keyword>
<feature type="domain" description="T-SNARE coiled-coil homology" evidence="2">
    <location>
        <begin position="28"/>
        <end position="54"/>
    </location>
</feature>
<evidence type="ECO:0000256" key="1">
    <source>
        <dbReference type="ARBA" id="ARBA00023054"/>
    </source>
</evidence>
<evidence type="ECO:0000259" key="2">
    <source>
        <dbReference type="Pfam" id="PF05739"/>
    </source>
</evidence>
<keyword evidence="4" id="KW-1185">Reference proteome</keyword>
<reference evidence="3 4" key="1">
    <citation type="submission" date="2019-03" db="EMBL/GenBank/DDBJ databases">
        <title>First draft genome of Liparis tanakae, snailfish: a comprehensive survey of snailfish specific genes.</title>
        <authorList>
            <person name="Kim W."/>
            <person name="Song I."/>
            <person name="Jeong J.-H."/>
            <person name="Kim D."/>
            <person name="Kim S."/>
            <person name="Ryu S."/>
            <person name="Song J.Y."/>
            <person name="Lee S.K."/>
        </authorList>
    </citation>
    <scope>NUCLEOTIDE SEQUENCE [LARGE SCALE GENOMIC DNA]</scope>
    <source>
        <tissue evidence="3">Muscle</tissue>
    </source>
</reference>